<proteinExistence type="predicted"/>
<accession>A0AAD7H6U3</accession>
<dbReference type="EMBL" id="JARKIB010000334">
    <property type="protein sequence ID" value="KAJ7713861.1"/>
    <property type="molecule type" value="Genomic_DNA"/>
</dbReference>
<protein>
    <submittedName>
        <fullName evidence="1">Uncharacterized protein</fullName>
    </submittedName>
</protein>
<reference evidence="1" key="1">
    <citation type="submission" date="2023-03" db="EMBL/GenBank/DDBJ databases">
        <title>Massive genome expansion in bonnet fungi (Mycena s.s.) driven by repeated elements and novel gene families across ecological guilds.</title>
        <authorList>
            <consortium name="Lawrence Berkeley National Laboratory"/>
            <person name="Harder C.B."/>
            <person name="Miyauchi S."/>
            <person name="Viragh M."/>
            <person name="Kuo A."/>
            <person name="Thoen E."/>
            <person name="Andreopoulos B."/>
            <person name="Lu D."/>
            <person name="Skrede I."/>
            <person name="Drula E."/>
            <person name="Henrissat B."/>
            <person name="Morin E."/>
            <person name="Kohler A."/>
            <person name="Barry K."/>
            <person name="LaButti K."/>
            <person name="Morin E."/>
            <person name="Salamov A."/>
            <person name="Lipzen A."/>
            <person name="Mereny Z."/>
            <person name="Hegedus B."/>
            <person name="Baldrian P."/>
            <person name="Stursova M."/>
            <person name="Weitz H."/>
            <person name="Taylor A."/>
            <person name="Grigoriev I.V."/>
            <person name="Nagy L.G."/>
            <person name="Martin F."/>
            <person name="Kauserud H."/>
        </authorList>
    </citation>
    <scope>NUCLEOTIDE SEQUENCE</scope>
    <source>
        <strain evidence="1">CBHHK182m</strain>
    </source>
</reference>
<evidence type="ECO:0000313" key="2">
    <source>
        <dbReference type="Proteomes" id="UP001215598"/>
    </source>
</evidence>
<gene>
    <name evidence="1" type="ORF">B0H16DRAFT_1478340</name>
</gene>
<comment type="caution">
    <text evidence="1">The sequence shown here is derived from an EMBL/GenBank/DDBJ whole genome shotgun (WGS) entry which is preliminary data.</text>
</comment>
<dbReference type="AlphaFoldDB" id="A0AAD7H6U3"/>
<evidence type="ECO:0000313" key="1">
    <source>
        <dbReference type="EMBL" id="KAJ7713861.1"/>
    </source>
</evidence>
<name>A0AAD7H6U3_9AGAR</name>
<sequence>MPSSFIIALNKAIDRPSNVSEAELAAIEVEDDLDAEENALAPSANDGVIDTDGGTDIATLVKDRVLNADHIRDVAQSANVQTSAGYKRLGRNFQAFLAETNEIKAGDPVFTAHPREDMPELIAAWIMNSCDQIAIDGVHLPPGAIRLSFANAQKMRAAASWNFGQVENQGNVPWRKSDSTTVKPSVFSLRKNHQYVQIEPFYLFLLAEEQAHRPVRAFCGWIATSGVDKGPLFPKMTIGRIWTDTRSSAEFSQIFPNHLIDIGVDRYPSGNSFRRE</sequence>
<dbReference type="Proteomes" id="UP001215598">
    <property type="component" value="Unassembled WGS sequence"/>
</dbReference>
<keyword evidence="2" id="KW-1185">Reference proteome</keyword>
<organism evidence="1 2">
    <name type="scientific">Mycena metata</name>
    <dbReference type="NCBI Taxonomy" id="1033252"/>
    <lineage>
        <taxon>Eukaryota</taxon>
        <taxon>Fungi</taxon>
        <taxon>Dikarya</taxon>
        <taxon>Basidiomycota</taxon>
        <taxon>Agaricomycotina</taxon>
        <taxon>Agaricomycetes</taxon>
        <taxon>Agaricomycetidae</taxon>
        <taxon>Agaricales</taxon>
        <taxon>Marasmiineae</taxon>
        <taxon>Mycenaceae</taxon>
        <taxon>Mycena</taxon>
    </lineage>
</organism>